<comment type="caution">
    <text evidence="1">The sequence shown here is derived from an EMBL/GenBank/DDBJ whole genome shotgun (WGS) entry which is preliminary data.</text>
</comment>
<evidence type="ECO:0000313" key="2">
    <source>
        <dbReference type="Proteomes" id="UP001227268"/>
    </source>
</evidence>
<dbReference type="Proteomes" id="UP001227268">
    <property type="component" value="Unassembled WGS sequence"/>
</dbReference>
<name>A0ACC2VWE2_9TREE</name>
<keyword evidence="2" id="KW-1185">Reference proteome</keyword>
<evidence type="ECO:0000313" key="1">
    <source>
        <dbReference type="EMBL" id="KAJ9103182.1"/>
    </source>
</evidence>
<dbReference type="EMBL" id="JASBWT010000007">
    <property type="protein sequence ID" value="KAJ9103182.1"/>
    <property type="molecule type" value="Genomic_DNA"/>
</dbReference>
<organism evidence="1 2">
    <name type="scientific">Naganishia friedmannii</name>
    <dbReference type="NCBI Taxonomy" id="89922"/>
    <lineage>
        <taxon>Eukaryota</taxon>
        <taxon>Fungi</taxon>
        <taxon>Dikarya</taxon>
        <taxon>Basidiomycota</taxon>
        <taxon>Agaricomycotina</taxon>
        <taxon>Tremellomycetes</taxon>
        <taxon>Filobasidiales</taxon>
        <taxon>Filobasidiaceae</taxon>
        <taxon>Naganishia</taxon>
    </lineage>
</organism>
<proteinExistence type="predicted"/>
<gene>
    <name evidence="1" type="ORF">QFC21_002605</name>
</gene>
<accession>A0ACC2VWE2</accession>
<sequence>MASALTVGLGLLGAGLGGRVLYQAYRGGARVGADKWAKGGFQAKMDKSEAMKILGIKDPLTTNKLKDAHRRLMLANHPDRGGAPYLAGKINEAKALLDKDAAR</sequence>
<protein>
    <submittedName>
        <fullName evidence="1">Uncharacterized protein</fullName>
    </submittedName>
</protein>
<reference evidence="1" key="1">
    <citation type="submission" date="2023-04" db="EMBL/GenBank/DDBJ databases">
        <title>Draft Genome sequencing of Naganishia species isolated from polar environments using Oxford Nanopore Technology.</title>
        <authorList>
            <person name="Leo P."/>
            <person name="Venkateswaran K."/>
        </authorList>
    </citation>
    <scope>NUCLEOTIDE SEQUENCE</scope>
    <source>
        <strain evidence="1">MNA-CCFEE 5423</strain>
    </source>
</reference>